<dbReference type="AlphaFoldDB" id="D6Y240"/>
<keyword evidence="1 4" id="KW-0723">Serine/threonine-protein kinase</keyword>
<dbReference type="Proteomes" id="UP000006640">
    <property type="component" value="Chromosome"/>
</dbReference>
<evidence type="ECO:0000256" key="1">
    <source>
        <dbReference type="ARBA" id="ARBA00022527"/>
    </source>
</evidence>
<name>D6Y240_THEBD</name>
<dbReference type="CDD" id="cd16936">
    <property type="entry name" value="HATPase_RsbW-like"/>
    <property type="match status" value="1"/>
</dbReference>
<dbReference type="GO" id="GO:0004674">
    <property type="term" value="F:protein serine/threonine kinase activity"/>
    <property type="evidence" value="ECO:0007669"/>
    <property type="project" value="UniProtKB-KW"/>
</dbReference>
<sequence length="151" mass="15999">MLPYAPSSVAIARQRLSAELQAAGLVSSAVDDVVLVLSELLSNALRHAHPLPSGKLRVAWSCSESHVEVQVSDGGAATEPRAGCLTLSSLGGRGLSIVDYVAERWGVRHEDRQTTVWARITASWESKNGTGPHTAEHPPGAAGRTETRGNR</sequence>
<keyword evidence="5" id="KW-1185">Reference proteome</keyword>
<accession>D6Y240</accession>
<dbReference type="PANTHER" id="PTHR35526:SF3">
    <property type="entry name" value="ANTI-SIGMA-F FACTOR RSBW"/>
    <property type="match status" value="1"/>
</dbReference>
<organism evidence="4 5">
    <name type="scientific">Thermobispora bispora (strain ATCC 19993 / DSM 43833 / CBS 139.67 / JCM 10125 / KCTC 9307 / NBRC 14880 / R51)</name>
    <dbReference type="NCBI Taxonomy" id="469371"/>
    <lineage>
        <taxon>Bacteria</taxon>
        <taxon>Bacillati</taxon>
        <taxon>Actinomycetota</taxon>
        <taxon>Actinomycetes</taxon>
        <taxon>Streptosporangiales</taxon>
        <taxon>Streptosporangiaceae</taxon>
        <taxon>Thermobispora</taxon>
    </lineage>
</organism>
<dbReference type="SUPFAM" id="SSF55874">
    <property type="entry name" value="ATPase domain of HSP90 chaperone/DNA topoisomerase II/histidine kinase"/>
    <property type="match status" value="1"/>
</dbReference>
<dbReference type="EMBL" id="CP001874">
    <property type="protein sequence ID" value="ADG86775.1"/>
    <property type="molecule type" value="Genomic_DNA"/>
</dbReference>
<keyword evidence="4" id="KW-0418">Kinase</keyword>
<keyword evidence="4" id="KW-0808">Transferase</keyword>
<dbReference type="InterPro" id="IPR036890">
    <property type="entry name" value="HATPase_C_sf"/>
</dbReference>
<dbReference type="HOGENOM" id="CLU_090336_5_0_11"/>
<evidence type="ECO:0000259" key="3">
    <source>
        <dbReference type="Pfam" id="PF13581"/>
    </source>
</evidence>
<dbReference type="Gene3D" id="3.30.565.10">
    <property type="entry name" value="Histidine kinase-like ATPase, C-terminal domain"/>
    <property type="match status" value="1"/>
</dbReference>
<evidence type="ECO:0000313" key="4">
    <source>
        <dbReference type="EMBL" id="ADG86775.1"/>
    </source>
</evidence>
<feature type="domain" description="Histidine kinase/HSP90-like ATPase" evidence="3">
    <location>
        <begin position="3"/>
        <end position="119"/>
    </location>
</feature>
<proteinExistence type="predicted"/>
<dbReference type="STRING" id="469371.Tbis_0038"/>
<reference evidence="4 5" key="1">
    <citation type="submission" date="2010-01" db="EMBL/GenBank/DDBJ databases">
        <title>The complete genome of Thermobispora bispora DSM 43833.</title>
        <authorList>
            <consortium name="US DOE Joint Genome Institute (JGI-PGF)"/>
            <person name="Lucas S."/>
            <person name="Copeland A."/>
            <person name="Lapidus A."/>
            <person name="Glavina del Rio T."/>
            <person name="Dalin E."/>
            <person name="Tice H."/>
            <person name="Bruce D."/>
            <person name="Goodwin L."/>
            <person name="Pitluck S."/>
            <person name="Kyrpides N."/>
            <person name="Mavromatis K."/>
            <person name="Ivanova N."/>
            <person name="Mikhailova N."/>
            <person name="Chertkov O."/>
            <person name="Brettin T."/>
            <person name="Detter J.C."/>
            <person name="Han C."/>
            <person name="Larimer F."/>
            <person name="Land M."/>
            <person name="Hauser L."/>
            <person name="Markowitz V."/>
            <person name="Cheng J.-F."/>
            <person name="Hugenholtz P."/>
            <person name="Woyke T."/>
            <person name="Wu D."/>
            <person name="Jando M."/>
            <person name="Schneider S."/>
            <person name="Klenk H.-P."/>
            <person name="Eisen J.A."/>
        </authorList>
    </citation>
    <scope>NUCLEOTIDE SEQUENCE [LARGE SCALE GENOMIC DNA]</scope>
    <source>
        <strain evidence="5">ATCC 19993 / DSM 43833 / CBS 139.67 / JCM 10125 / KCTC 9307 / NBRC 14880 / R51</strain>
    </source>
</reference>
<dbReference type="InterPro" id="IPR050267">
    <property type="entry name" value="Anti-sigma-factor_SerPK"/>
</dbReference>
<dbReference type="InterPro" id="IPR003594">
    <property type="entry name" value="HATPase_dom"/>
</dbReference>
<evidence type="ECO:0000256" key="2">
    <source>
        <dbReference type="SAM" id="MobiDB-lite"/>
    </source>
</evidence>
<feature type="region of interest" description="Disordered" evidence="2">
    <location>
        <begin position="124"/>
        <end position="151"/>
    </location>
</feature>
<dbReference type="KEGG" id="tbi:Tbis_0038"/>
<dbReference type="PANTHER" id="PTHR35526">
    <property type="entry name" value="ANTI-SIGMA-F FACTOR RSBW-RELATED"/>
    <property type="match status" value="1"/>
</dbReference>
<evidence type="ECO:0000313" key="5">
    <source>
        <dbReference type="Proteomes" id="UP000006640"/>
    </source>
</evidence>
<gene>
    <name evidence="4" type="ordered locus">Tbis_0038</name>
</gene>
<dbReference type="eggNOG" id="COG2172">
    <property type="taxonomic scope" value="Bacteria"/>
</dbReference>
<protein>
    <submittedName>
        <fullName evidence="4">Putative anti-sigma regulatory factor, serine/threonine protein kinase</fullName>
    </submittedName>
</protein>
<dbReference type="Pfam" id="PF13581">
    <property type="entry name" value="HATPase_c_2"/>
    <property type="match status" value="1"/>
</dbReference>